<accession>A0ABW1GAJ9</accession>
<dbReference type="Pfam" id="PF18299">
    <property type="entry name" value="R2K_2"/>
    <property type="match status" value="1"/>
</dbReference>
<dbReference type="Proteomes" id="UP001596174">
    <property type="component" value="Unassembled WGS sequence"/>
</dbReference>
<evidence type="ECO:0000313" key="3">
    <source>
        <dbReference type="EMBL" id="MFC5910642.1"/>
    </source>
</evidence>
<feature type="compositionally biased region" description="Basic and acidic residues" evidence="1">
    <location>
        <begin position="74"/>
        <end position="84"/>
    </location>
</feature>
<proteinExistence type="predicted"/>
<organism evidence="3 4">
    <name type="scientific">Streptacidiphilus monticola</name>
    <dbReference type="NCBI Taxonomy" id="2161674"/>
    <lineage>
        <taxon>Bacteria</taxon>
        <taxon>Bacillati</taxon>
        <taxon>Actinomycetota</taxon>
        <taxon>Actinomycetes</taxon>
        <taxon>Kitasatosporales</taxon>
        <taxon>Streptomycetaceae</taxon>
        <taxon>Streptacidiphilus</taxon>
    </lineage>
</organism>
<reference evidence="4" key="1">
    <citation type="journal article" date="2019" name="Int. J. Syst. Evol. Microbiol.">
        <title>The Global Catalogue of Microorganisms (GCM) 10K type strain sequencing project: providing services to taxonomists for standard genome sequencing and annotation.</title>
        <authorList>
            <consortium name="The Broad Institute Genomics Platform"/>
            <consortium name="The Broad Institute Genome Sequencing Center for Infectious Disease"/>
            <person name="Wu L."/>
            <person name="Ma J."/>
        </authorList>
    </citation>
    <scope>NUCLEOTIDE SEQUENCE [LARGE SCALE GENOMIC DNA]</scope>
    <source>
        <strain evidence="4">JCM 4816</strain>
    </source>
</reference>
<feature type="domain" description="ATP-grasp" evidence="2">
    <location>
        <begin position="233"/>
        <end position="385"/>
    </location>
</feature>
<keyword evidence="4" id="KW-1185">Reference proteome</keyword>
<comment type="caution">
    <text evidence="3">The sequence shown here is derived from an EMBL/GenBank/DDBJ whole genome shotgun (WGS) entry which is preliminary data.</text>
</comment>
<evidence type="ECO:0000313" key="4">
    <source>
        <dbReference type="Proteomes" id="UP001596174"/>
    </source>
</evidence>
<dbReference type="RefSeq" id="WP_380588186.1">
    <property type="nucleotide sequence ID" value="NZ_JBHSQJ010000126.1"/>
</dbReference>
<protein>
    <submittedName>
        <fullName evidence="3">ATP-grasp domain-containing protein</fullName>
    </submittedName>
</protein>
<evidence type="ECO:0000259" key="2">
    <source>
        <dbReference type="Pfam" id="PF18299"/>
    </source>
</evidence>
<name>A0ABW1GAJ9_9ACTN</name>
<dbReference type="InterPro" id="IPR041261">
    <property type="entry name" value="R2K_2"/>
</dbReference>
<dbReference type="EMBL" id="JBHSQJ010000126">
    <property type="protein sequence ID" value="MFC5910642.1"/>
    <property type="molecule type" value="Genomic_DNA"/>
</dbReference>
<gene>
    <name evidence="3" type="ORF">ACFP3V_25945</name>
</gene>
<sequence>MPAHRRSTVGRRGRLGFFREGEPPFGQAWAAWEQRWQALLCDPERTVGAIRLCHLGCGYRQWLVVSAPQRGFVRSDDRADDRDLQPLSPPRRPAGQLLPLVPGLAAPGGRTAGQALSGPAGLLPRAPGNNALGGWAAGAARSAFMTATTSTGGVLLLAPRINETGLQLLTAARRRGLRAQTCTRWQVPAELRDLSPAYVYGGPLFADAVGAELDLAVLEPPADWLARLPPQLLRRRVKCMPLAQARCLTHPAFLKPPVDKLFAAQVYRDGAHLPGPDVLDDDTMVQVSEIVRFSREYRLFVLDGEVRAASRYAVDGDLDVAARDELWPQLTEFAREVLAAADTLPSAAVVDVGPLADGTGWAVVEANPAWASGGYACDPDGVLDVVLRAAGPRVRLAARDRPFLRPLRQVIR</sequence>
<feature type="region of interest" description="Disordered" evidence="1">
    <location>
        <begin position="74"/>
        <end position="98"/>
    </location>
</feature>
<evidence type="ECO:0000256" key="1">
    <source>
        <dbReference type="SAM" id="MobiDB-lite"/>
    </source>
</evidence>